<accession>A0A7J7KR50</accession>
<evidence type="ECO:0000313" key="3">
    <source>
        <dbReference type="Proteomes" id="UP000593567"/>
    </source>
</evidence>
<evidence type="ECO:0000256" key="1">
    <source>
        <dbReference type="SAM" id="SignalP"/>
    </source>
</evidence>
<proteinExistence type="predicted"/>
<organism evidence="2 3">
    <name type="scientific">Bugula neritina</name>
    <name type="common">Brown bryozoan</name>
    <name type="synonym">Sertularia neritina</name>
    <dbReference type="NCBI Taxonomy" id="10212"/>
    <lineage>
        <taxon>Eukaryota</taxon>
        <taxon>Metazoa</taxon>
        <taxon>Spiralia</taxon>
        <taxon>Lophotrochozoa</taxon>
        <taxon>Bryozoa</taxon>
        <taxon>Gymnolaemata</taxon>
        <taxon>Cheilostomatida</taxon>
        <taxon>Flustrina</taxon>
        <taxon>Buguloidea</taxon>
        <taxon>Bugulidae</taxon>
        <taxon>Bugula</taxon>
    </lineage>
</organism>
<keyword evidence="3" id="KW-1185">Reference proteome</keyword>
<dbReference type="EMBL" id="VXIV02000119">
    <property type="protein sequence ID" value="KAF6040618.1"/>
    <property type="molecule type" value="Genomic_DNA"/>
</dbReference>
<dbReference type="Proteomes" id="UP000593567">
    <property type="component" value="Unassembled WGS sequence"/>
</dbReference>
<protein>
    <submittedName>
        <fullName evidence="2">Uncharacterized protein</fullName>
    </submittedName>
</protein>
<sequence>MVMQCSWLVVIVALFIGCVAANDEIQPRHNVLPDVCPHKNITALLALNQSTVSVYLGEGQTESFPEGIHIKTVPFNSRSCTYYVIVERARVKRRLSFKSEFDVRCELIDYDNDSRRSLRTSIIRRKDQLQSICEEVLCLRRHQCII</sequence>
<keyword evidence="1" id="KW-0732">Signal</keyword>
<comment type="caution">
    <text evidence="2">The sequence shown here is derived from an EMBL/GenBank/DDBJ whole genome shotgun (WGS) entry which is preliminary data.</text>
</comment>
<gene>
    <name evidence="2" type="ORF">EB796_001031</name>
</gene>
<feature type="chain" id="PRO_5029588442" evidence="1">
    <location>
        <begin position="22"/>
        <end position="146"/>
    </location>
</feature>
<reference evidence="2" key="1">
    <citation type="submission" date="2020-06" db="EMBL/GenBank/DDBJ databases">
        <title>Draft genome of Bugula neritina, a colonial animal packing powerful symbionts and potential medicines.</title>
        <authorList>
            <person name="Rayko M."/>
        </authorList>
    </citation>
    <scope>NUCLEOTIDE SEQUENCE [LARGE SCALE GENOMIC DNA]</scope>
    <source>
        <strain evidence="2">Kwan_BN1</strain>
    </source>
</reference>
<dbReference type="AlphaFoldDB" id="A0A7J7KR50"/>
<name>A0A7J7KR50_BUGNE</name>
<evidence type="ECO:0000313" key="2">
    <source>
        <dbReference type="EMBL" id="KAF6040618.1"/>
    </source>
</evidence>
<feature type="signal peptide" evidence="1">
    <location>
        <begin position="1"/>
        <end position="21"/>
    </location>
</feature>